<dbReference type="Proteomes" id="UP001177023">
    <property type="component" value="Unassembled WGS sequence"/>
</dbReference>
<dbReference type="Gene3D" id="3.40.50.300">
    <property type="entry name" value="P-loop containing nucleotide triphosphate hydrolases"/>
    <property type="match status" value="2"/>
</dbReference>
<protein>
    <recommendedName>
        <fullName evidence="6">DNA2/NAM7 helicase-like C-terminal domain-containing protein</fullName>
    </recommendedName>
</protein>
<feature type="domain" description="DNA2/NAM7 helicase-like C-terminal" evidence="6">
    <location>
        <begin position="1002"/>
        <end position="1180"/>
    </location>
</feature>
<dbReference type="PANTHER" id="PTHR43788">
    <property type="entry name" value="DNA2/NAM7 HELICASE FAMILY MEMBER"/>
    <property type="match status" value="1"/>
</dbReference>
<accession>A0AA36FYE6</accession>
<dbReference type="AlphaFoldDB" id="A0AA36FYE6"/>
<feature type="region of interest" description="Disordered" evidence="5">
    <location>
        <begin position="141"/>
        <end position="172"/>
    </location>
</feature>
<evidence type="ECO:0000256" key="3">
    <source>
        <dbReference type="ARBA" id="ARBA00022806"/>
    </source>
</evidence>
<dbReference type="InterPro" id="IPR027417">
    <property type="entry name" value="P-loop_NTPase"/>
</dbReference>
<comment type="caution">
    <text evidence="7">The sequence shown here is derived from an EMBL/GenBank/DDBJ whole genome shotgun (WGS) entry which is preliminary data.</text>
</comment>
<evidence type="ECO:0000256" key="2">
    <source>
        <dbReference type="ARBA" id="ARBA00022801"/>
    </source>
</evidence>
<keyword evidence="2" id="KW-0378">Hydrolase</keyword>
<gene>
    <name evidence="7" type="ORF">MSPICULIGERA_LOCUS10122</name>
</gene>
<keyword evidence="3" id="KW-0347">Helicase</keyword>
<dbReference type="GO" id="GO:0016787">
    <property type="term" value="F:hydrolase activity"/>
    <property type="evidence" value="ECO:0007669"/>
    <property type="project" value="UniProtKB-KW"/>
</dbReference>
<feature type="compositionally biased region" description="Acidic residues" evidence="5">
    <location>
        <begin position="79"/>
        <end position="105"/>
    </location>
</feature>
<evidence type="ECO:0000256" key="5">
    <source>
        <dbReference type="SAM" id="MobiDB-lite"/>
    </source>
</evidence>
<dbReference type="Pfam" id="PF13245">
    <property type="entry name" value="AAA_19"/>
    <property type="match status" value="1"/>
</dbReference>
<name>A0AA36FYE6_9BILA</name>
<organism evidence="7 8">
    <name type="scientific">Mesorhabditis spiculigera</name>
    <dbReference type="NCBI Taxonomy" id="96644"/>
    <lineage>
        <taxon>Eukaryota</taxon>
        <taxon>Metazoa</taxon>
        <taxon>Ecdysozoa</taxon>
        <taxon>Nematoda</taxon>
        <taxon>Chromadorea</taxon>
        <taxon>Rhabditida</taxon>
        <taxon>Rhabditina</taxon>
        <taxon>Rhabditomorpha</taxon>
        <taxon>Rhabditoidea</taxon>
        <taxon>Rhabditidae</taxon>
        <taxon>Mesorhabditinae</taxon>
        <taxon>Mesorhabditis</taxon>
    </lineage>
</organism>
<dbReference type="GO" id="GO:0043139">
    <property type="term" value="F:5'-3' DNA helicase activity"/>
    <property type="evidence" value="ECO:0007669"/>
    <property type="project" value="TreeGrafter"/>
</dbReference>
<dbReference type="Pfam" id="PF13087">
    <property type="entry name" value="AAA_12"/>
    <property type="match status" value="1"/>
</dbReference>
<dbReference type="SUPFAM" id="SSF52540">
    <property type="entry name" value="P-loop containing nucleoside triphosphate hydrolases"/>
    <property type="match status" value="1"/>
</dbReference>
<feature type="region of interest" description="Disordered" evidence="5">
    <location>
        <begin position="1"/>
        <end position="105"/>
    </location>
</feature>
<evidence type="ECO:0000313" key="8">
    <source>
        <dbReference type="Proteomes" id="UP001177023"/>
    </source>
</evidence>
<feature type="non-terminal residue" evidence="7">
    <location>
        <position position="1211"/>
    </location>
</feature>
<dbReference type="PANTHER" id="PTHR43788:SF16">
    <property type="entry name" value="HELICASE WITH ZINC FINGER 2"/>
    <property type="match status" value="1"/>
</dbReference>
<keyword evidence="8" id="KW-1185">Reference proteome</keyword>
<evidence type="ECO:0000256" key="1">
    <source>
        <dbReference type="ARBA" id="ARBA00022741"/>
    </source>
</evidence>
<dbReference type="CDD" id="cd18808">
    <property type="entry name" value="SF1_C_Upf1"/>
    <property type="match status" value="1"/>
</dbReference>
<dbReference type="EMBL" id="CATQJA010002580">
    <property type="protein sequence ID" value="CAJ0571722.1"/>
    <property type="molecule type" value="Genomic_DNA"/>
</dbReference>
<dbReference type="InterPro" id="IPR041679">
    <property type="entry name" value="DNA2/NAM7-like_C"/>
</dbReference>
<evidence type="ECO:0000313" key="7">
    <source>
        <dbReference type="EMBL" id="CAJ0571722.1"/>
    </source>
</evidence>
<proteinExistence type="predicted"/>
<evidence type="ECO:0000259" key="6">
    <source>
        <dbReference type="Pfam" id="PF13087"/>
    </source>
</evidence>
<reference evidence="7" key="1">
    <citation type="submission" date="2023-06" db="EMBL/GenBank/DDBJ databases">
        <authorList>
            <person name="Delattre M."/>
        </authorList>
    </citation>
    <scope>NUCLEOTIDE SEQUENCE</scope>
    <source>
        <strain evidence="7">AF72</strain>
    </source>
</reference>
<feature type="compositionally biased region" description="Acidic residues" evidence="5">
    <location>
        <begin position="58"/>
        <end position="69"/>
    </location>
</feature>
<dbReference type="InterPro" id="IPR050534">
    <property type="entry name" value="Coronavir_polyprotein_1ab"/>
</dbReference>
<keyword evidence="1" id="KW-0547">Nucleotide-binding</keyword>
<keyword evidence="4" id="KW-0067">ATP-binding</keyword>
<evidence type="ECO:0000256" key="4">
    <source>
        <dbReference type="ARBA" id="ARBA00022840"/>
    </source>
</evidence>
<sequence length="1211" mass="136115">MTQSPTLAENVGPANVQPVYHSEEMNSPPPQLAVQDIPLPDGPSPQRNYPDVNMEPEANPDPEEIDEEERERRRAECISDLEDDPMDTESEPEAGDQEDELEYESDDLQEVIELEQPSQPHILSHAQANYLAAAARAVEGGPEEALADDGSRPNSPFSDRDSTGGDLYQPIRHPRPALVRPVGDWVEHPLARMTEPQQPWTREEYARYEIDHDFSKLVQLTITDYRTVENCKQLHCFHAHELQRKWPDYQFPITAVARMHDIAAFRQHARDVCSEYLQDPTAPMPVREGELVRDSNVTILKPPFSEPLPMLFRVIEIRAGRTLLIESMSFDVFYKQEELRYITLDNGSWNRTGGKRGVIPSEVSLGDFVWIHSLTITKSARQRRNLQLDIETARLTGIRTEDIRPVFNALDFDLVTPSTRPPALAYCLHTPPRETAIHKKDNYLAISSEHRPCRVSRLQNYNHGPYTIDTILMCTPRTNTPSSFYLTSIPSSREDDALLRSLVVKVEPTPPSDEAPTPTRIEPVENQLLEQIRDRLHRFELFKSNPENGLELLQDSLLLGATTHMVLESRQEDRRRHPTVFVVERSPNNRAVKLHFRIDNKSSEGGWRPGTRIVCSFAHRGIFVISTITQTKIEGTGPIDSIFVAIPLGSELNQLAAFTDRQQVLGTVYRVPVSKNGTWLLNSLARDNAPLGATTKARTAIRNIYSAQRGRHTLDQMPSTRFQTPATPAPSSYSRASQITLTTDEQKSAIQLLAGDYGSGALFSAFGAGKTTTIAVAARHRALMGRGVTLLASNTNNAIAELAEAVIETELTGPHTHVHRFLADGATETRTTAADIPTLAQEISEDPATDPAEARKQADFTRRRALMRDYLQGNLSDPQEIADAESVVIDLENPSAELQSIYKLICENRPPSILGATIGSLPQLKNGLFKCFHASVSTIMIDEASIVSEATLFALHVTFPHANLYLIGDIRQSQPYTRMAEGNRVRHWAMRPSLAVTLNSDLVPRVVLTSTWRAHPDMMNLANTVFYDSRLRTRIQPRDRTRFVNLNRWTATPSPVLFVVHSGRHERAANTSSRNLIEAELAAKILRYTRAHFSPEETLVVTYYNEQKALLQQILKRDHTENQAPRCTSVERAQGSQAELVLVLTTHSTQAHEGHFFADRHRACVAVTRARQGMIVLGSEQGFRTACWNRLFQYATEHGWVINSQDFASRL</sequence>
<dbReference type="InterPro" id="IPR047187">
    <property type="entry name" value="SF1_C_Upf1"/>
</dbReference>
<dbReference type="GO" id="GO:0005524">
    <property type="term" value="F:ATP binding"/>
    <property type="evidence" value="ECO:0007669"/>
    <property type="project" value="UniProtKB-KW"/>
</dbReference>